<keyword evidence="3" id="KW-1185">Reference proteome</keyword>
<accession>A0ABU8W9A8</accession>
<proteinExistence type="predicted"/>
<sequence>MSISVWRIGSIKALTLQTLWIGSTFEAGRWHRKPPEGQPVVYAGSSRALCQLEKRVHCTGRAWINTSA</sequence>
<protein>
    <submittedName>
        <fullName evidence="2">RES family NAD+ phosphorylase</fullName>
    </submittedName>
</protein>
<reference evidence="2 3" key="1">
    <citation type="submission" date="2024-03" db="EMBL/GenBank/DDBJ databases">
        <title>Novel species of the genus Variovorax.</title>
        <authorList>
            <person name="Liu Q."/>
            <person name="Xin Y.-H."/>
        </authorList>
    </citation>
    <scope>NUCLEOTIDE SEQUENCE [LARGE SCALE GENOMIC DNA]</scope>
    <source>
        <strain evidence="2 3">KACC 18501</strain>
    </source>
</reference>
<gene>
    <name evidence="2" type="ORF">WKW80_31835</name>
</gene>
<name>A0ABU8W9A8_9BURK</name>
<dbReference type="Pfam" id="PF08808">
    <property type="entry name" value="RES"/>
    <property type="match status" value="1"/>
</dbReference>
<comment type="caution">
    <text evidence="2">The sequence shown here is derived from an EMBL/GenBank/DDBJ whole genome shotgun (WGS) entry which is preliminary data.</text>
</comment>
<feature type="domain" description="RES" evidence="1">
    <location>
        <begin position="5"/>
        <end position="59"/>
    </location>
</feature>
<evidence type="ECO:0000313" key="2">
    <source>
        <dbReference type="EMBL" id="MEJ8826560.1"/>
    </source>
</evidence>
<evidence type="ECO:0000259" key="1">
    <source>
        <dbReference type="Pfam" id="PF08808"/>
    </source>
</evidence>
<dbReference type="RefSeq" id="WP_340367597.1">
    <property type="nucleotide sequence ID" value="NZ_JBBKZV010000036.1"/>
</dbReference>
<organism evidence="2 3">
    <name type="scientific">Variovorax humicola</name>
    <dbReference type="NCBI Taxonomy" id="1769758"/>
    <lineage>
        <taxon>Bacteria</taxon>
        <taxon>Pseudomonadati</taxon>
        <taxon>Pseudomonadota</taxon>
        <taxon>Betaproteobacteria</taxon>
        <taxon>Burkholderiales</taxon>
        <taxon>Comamonadaceae</taxon>
        <taxon>Variovorax</taxon>
    </lineage>
</organism>
<dbReference type="EMBL" id="JBBKZV010000036">
    <property type="protein sequence ID" value="MEJ8826560.1"/>
    <property type="molecule type" value="Genomic_DNA"/>
</dbReference>
<evidence type="ECO:0000313" key="3">
    <source>
        <dbReference type="Proteomes" id="UP001363010"/>
    </source>
</evidence>
<dbReference type="Proteomes" id="UP001363010">
    <property type="component" value="Unassembled WGS sequence"/>
</dbReference>
<dbReference type="InterPro" id="IPR014914">
    <property type="entry name" value="RES_dom"/>
</dbReference>